<evidence type="ECO:0000256" key="2">
    <source>
        <dbReference type="ARBA" id="ARBA00023015"/>
    </source>
</evidence>
<dbReference type="SUPFAM" id="SSF46689">
    <property type="entry name" value="Homeodomain-like"/>
    <property type="match status" value="1"/>
</dbReference>
<dbReference type="EMBL" id="JAHXRI010000025">
    <property type="protein sequence ID" value="MBZ1352015.1"/>
    <property type="molecule type" value="Genomic_DNA"/>
</dbReference>
<dbReference type="SUPFAM" id="SSF48498">
    <property type="entry name" value="Tetracyclin repressor-like, C-terminal domain"/>
    <property type="match status" value="1"/>
</dbReference>
<evidence type="ECO:0000256" key="1">
    <source>
        <dbReference type="ARBA" id="ARBA00022491"/>
    </source>
</evidence>
<dbReference type="InterPro" id="IPR023772">
    <property type="entry name" value="DNA-bd_HTH_TetR-type_CS"/>
</dbReference>
<dbReference type="PANTHER" id="PTHR30328:SF54">
    <property type="entry name" value="HTH-TYPE TRANSCRIPTIONAL REPRESSOR SCO4008"/>
    <property type="match status" value="1"/>
</dbReference>
<feature type="domain" description="HTH tetR-type" evidence="6">
    <location>
        <begin position="28"/>
        <end position="88"/>
    </location>
</feature>
<dbReference type="PROSITE" id="PS50977">
    <property type="entry name" value="HTH_TETR_2"/>
    <property type="match status" value="1"/>
</dbReference>
<dbReference type="AlphaFoldDB" id="A0A953NBG2"/>
<dbReference type="PROSITE" id="PS01081">
    <property type="entry name" value="HTH_TETR_1"/>
    <property type="match status" value="1"/>
</dbReference>
<feature type="DNA-binding region" description="H-T-H motif" evidence="5">
    <location>
        <begin position="51"/>
        <end position="70"/>
    </location>
</feature>
<keyword evidence="8" id="KW-1185">Reference proteome</keyword>
<dbReference type="Gene3D" id="1.10.357.10">
    <property type="entry name" value="Tetracycline Repressor, domain 2"/>
    <property type="match status" value="1"/>
</dbReference>
<keyword evidence="1" id="KW-0678">Repressor</keyword>
<dbReference type="PRINTS" id="PR00455">
    <property type="entry name" value="HTHTETR"/>
</dbReference>
<dbReference type="InterPro" id="IPR001647">
    <property type="entry name" value="HTH_TetR"/>
</dbReference>
<dbReference type="Pfam" id="PF00440">
    <property type="entry name" value="TetR_N"/>
    <property type="match status" value="1"/>
</dbReference>
<comment type="caution">
    <text evidence="7">The sequence shown here is derived from an EMBL/GenBank/DDBJ whole genome shotgun (WGS) entry which is preliminary data.</text>
</comment>
<organism evidence="7 8">
    <name type="scientific">Zwartia hollandica</name>
    <dbReference type="NCBI Taxonomy" id="324606"/>
    <lineage>
        <taxon>Bacteria</taxon>
        <taxon>Pseudomonadati</taxon>
        <taxon>Pseudomonadota</taxon>
        <taxon>Betaproteobacteria</taxon>
        <taxon>Burkholderiales</taxon>
        <taxon>Alcaligenaceae</taxon>
        <taxon>Zwartia</taxon>
    </lineage>
</organism>
<dbReference type="InterPro" id="IPR036271">
    <property type="entry name" value="Tet_transcr_reg_TetR-rel_C_sf"/>
</dbReference>
<protein>
    <submittedName>
        <fullName evidence="7">TetR/AcrR family transcriptional regulator</fullName>
    </submittedName>
</protein>
<evidence type="ECO:0000259" key="6">
    <source>
        <dbReference type="PROSITE" id="PS50977"/>
    </source>
</evidence>
<keyword evidence="2" id="KW-0805">Transcription regulation</keyword>
<dbReference type="PANTHER" id="PTHR30328">
    <property type="entry name" value="TRANSCRIPTIONAL REPRESSOR"/>
    <property type="match status" value="1"/>
</dbReference>
<dbReference type="InterPro" id="IPR050109">
    <property type="entry name" value="HTH-type_TetR-like_transc_reg"/>
</dbReference>
<dbReference type="GO" id="GO:0003677">
    <property type="term" value="F:DNA binding"/>
    <property type="evidence" value="ECO:0007669"/>
    <property type="project" value="UniProtKB-UniRule"/>
</dbReference>
<sequence>MTLMILSPNGSAQDDSPRKLGVREKAALATRASLLRAAIKIFAQYGLDGGSVDKISKAAKSHDRMIYYYFGNKEGLFVAVIEEIYKRFNVAESKLKLDLLDPLRSLEKIVQFILRYYRDHPEFVTLLNIENLHKGKHIGKASFRDYSSTAIGVIDQVLTTGAQAGVFSKQLKARDLYMMIAALGYFYQSNRYTLSAFLGENLEAQSAFDQWENFVISTVLKTIAPDSSNS</sequence>
<dbReference type="InterPro" id="IPR041474">
    <property type="entry name" value="NicS_C"/>
</dbReference>
<dbReference type="Pfam" id="PF17938">
    <property type="entry name" value="TetR_C_29"/>
    <property type="match status" value="1"/>
</dbReference>
<accession>A0A953NBG2</accession>
<evidence type="ECO:0000256" key="4">
    <source>
        <dbReference type="ARBA" id="ARBA00023163"/>
    </source>
</evidence>
<gene>
    <name evidence="7" type="ORF">KZZ10_15325</name>
</gene>
<reference evidence="7" key="1">
    <citation type="submission" date="2021-07" db="EMBL/GenBank/DDBJ databases">
        <title>New genus and species of the family Alcaligenaceae.</title>
        <authorList>
            <person name="Hahn M.W."/>
        </authorList>
    </citation>
    <scope>NUCLEOTIDE SEQUENCE</scope>
    <source>
        <strain evidence="7">LF4-65</strain>
    </source>
</reference>
<evidence type="ECO:0000256" key="3">
    <source>
        <dbReference type="ARBA" id="ARBA00023125"/>
    </source>
</evidence>
<keyword evidence="3 5" id="KW-0238">DNA-binding</keyword>
<name>A0A953NBG2_9BURK</name>
<keyword evidence="4" id="KW-0804">Transcription</keyword>
<evidence type="ECO:0000313" key="7">
    <source>
        <dbReference type="EMBL" id="MBZ1352015.1"/>
    </source>
</evidence>
<proteinExistence type="predicted"/>
<dbReference type="InterPro" id="IPR009057">
    <property type="entry name" value="Homeodomain-like_sf"/>
</dbReference>
<dbReference type="Proteomes" id="UP000739565">
    <property type="component" value="Unassembled WGS sequence"/>
</dbReference>
<evidence type="ECO:0000313" key="8">
    <source>
        <dbReference type="Proteomes" id="UP000739565"/>
    </source>
</evidence>
<evidence type="ECO:0000256" key="5">
    <source>
        <dbReference type="PROSITE-ProRule" id="PRU00335"/>
    </source>
</evidence>